<dbReference type="Proteomes" id="UP001432027">
    <property type="component" value="Unassembled WGS sequence"/>
</dbReference>
<keyword evidence="1" id="KW-0812">Transmembrane</keyword>
<feature type="transmembrane region" description="Helical" evidence="1">
    <location>
        <begin position="95"/>
        <end position="119"/>
    </location>
</feature>
<dbReference type="SUPFAM" id="SSF81321">
    <property type="entry name" value="Family A G protein-coupled receptor-like"/>
    <property type="match status" value="1"/>
</dbReference>
<comment type="caution">
    <text evidence="2">The sequence shown here is derived from an EMBL/GenBank/DDBJ whole genome shotgun (WGS) entry which is preliminary data.</text>
</comment>
<sequence>TPKMLWLLDKSGWGVYFFSSFSFLDRIALLFFFILVLVIIISKYISNMSSSSKSQTLHTTAIRNLILQFIVFSTFLTIPIMIILVRLMFVLDSGSILFFISESILCYHGLANSIIAVSFNSNFRRAIR</sequence>
<keyword evidence="1" id="KW-1133">Transmembrane helix</keyword>
<organism evidence="2 3">
    <name type="scientific">Pristionchus entomophagus</name>
    <dbReference type="NCBI Taxonomy" id="358040"/>
    <lineage>
        <taxon>Eukaryota</taxon>
        <taxon>Metazoa</taxon>
        <taxon>Ecdysozoa</taxon>
        <taxon>Nematoda</taxon>
        <taxon>Chromadorea</taxon>
        <taxon>Rhabditida</taxon>
        <taxon>Rhabditina</taxon>
        <taxon>Diplogasteromorpha</taxon>
        <taxon>Diplogasteroidea</taxon>
        <taxon>Neodiplogasteridae</taxon>
        <taxon>Pristionchus</taxon>
    </lineage>
</organism>
<keyword evidence="1" id="KW-0472">Membrane</keyword>
<reference evidence="2" key="1">
    <citation type="submission" date="2023-10" db="EMBL/GenBank/DDBJ databases">
        <title>Genome assembly of Pristionchus species.</title>
        <authorList>
            <person name="Yoshida K."/>
            <person name="Sommer R.J."/>
        </authorList>
    </citation>
    <scope>NUCLEOTIDE SEQUENCE</scope>
    <source>
        <strain evidence="2">RS0144</strain>
    </source>
</reference>
<dbReference type="Pfam" id="PF10318">
    <property type="entry name" value="7TM_GPCR_Srh"/>
    <property type="match status" value="1"/>
</dbReference>
<protein>
    <recommendedName>
        <fullName evidence="4">G protein-coupled receptor</fullName>
    </recommendedName>
</protein>
<dbReference type="PANTHER" id="PTHR45830">
    <property type="entry name" value="SERPENTINE RECEPTOR, CLASS I"/>
    <property type="match status" value="1"/>
</dbReference>
<evidence type="ECO:0008006" key="4">
    <source>
        <dbReference type="Google" id="ProtNLM"/>
    </source>
</evidence>
<dbReference type="AlphaFoldDB" id="A0AAV5TM75"/>
<evidence type="ECO:0000313" key="3">
    <source>
        <dbReference type="Proteomes" id="UP001432027"/>
    </source>
</evidence>
<dbReference type="InterPro" id="IPR019422">
    <property type="entry name" value="7TM_GPCR_serpentine_rcpt_Srh"/>
</dbReference>
<feature type="non-terminal residue" evidence="2">
    <location>
        <position position="1"/>
    </location>
</feature>
<evidence type="ECO:0000256" key="1">
    <source>
        <dbReference type="SAM" id="Phobius"/>
    </source>
</evidence>
<gene>
    <name evidence="2" type="ORF">PENTCL1PPCAC_17664</name>
</gene>
<feature type="non-terminal residue" evidence="2">
    <location>
        <position position="128"/>
    </location>
</feature>
<evidence type="ECO:0000313" key="2">
    <source>
        <dbReference type="EMBL" id="GMS95489.1"/>
    </source>
</evidence>
<feature type="transmembrane region" description="Helical" evidence="1">
    <location>
        <begin position="65"/>
        <end position="89"/>
    </location>
</feature>
<dbReference type="EMBL" id="BTSX01000004">
    <property type="protein sequence ID" value="GMS95489.1"/>
    <property type="molecule type" value="Genomic_DNA"/>
</dbReference>
<accession>A0AAV5TM75</accession>
<proteinExistence type="predicted"/>
<feature type="transmembrane region" description="Helical" evidence="1">
    <location>
        <begin position="27"/>
        <end position="45"/>
    </location>
</feature>
<name>A0AAV5TM75_9BILA</name>
<keyword evidence="3" id="KW-1185">Reference proteome</keyword>
<dbReference type="PANTHER" id="PTHR45830:SF15">
    <property type="entry name" value="SERPENTINE RECEPTOR, CLASS I"/>
    <property type="match status" value="1"/>
</dbReference>